<protein>
    <submittedName>
        <fullName evidence="2">Uncharacterized protein</fullName>
    </submittedName>
</protein>
<evidence type="ECO:0000313" key="3">
    <source>
        <dbReference type="Proteomes" id="UP001209540"/>
    </source>
</evidence>
<comment type="caution">
    <text evidence="2">The sequence shown here is derived from an EMBL/GenBank/DDBJ whole genome shotgun (WGS) entry which is preliminary data.</text>
</comment>
<sequence>MQIKFIALLALPFFALLITAALADPGNGESNGARPILTQEQKDTIAKISTGVKNAAACFQASNYKDINCHKKVTEGAANNSPQK</sequence>
<reference evidence="2" key="1">
    <citation type="journal article" date="2022" name="IScience">
        <title>Evolution of zygomycete secretomes and the origins of terrestrial fungal ecologies.</title>
        <authorList>
            <person name="Chang Y."/>
            <person name="Wang Y."/>
            <person name="Mondo S."/>
            <person name="Ahrendt S."/>
            <person name="Andreopoulos W."/>
            <person name="Barry K."/>
            <person name="Beard J."/>
            <person name="Benny G.L."/>
            <person name="Blankenship S."/>
            <person name="Bonito G."/>
            <person name="Cuomo C."/>
            <person name="Desiro A."/>
            <person name="Gervers K.A."/>
            <person name="Hundley H."/>
            <person name="Kuo A."/>
            <person name="LaButti K."/>
            <person name="Lang B.F."/>
            <person name="Lipzen A."/>
            <person name="O'Donnell K."/>
            <person name="Pangilinan J."/>
            <person name="Reynolds N."/>
            <person name="Sandor L."/>
            <person name="Smith M.E."/>
            <person name="Tsang A."/>
            <person name="Grigoriev I.V."/>
            <person name="Stajich J.E."/>
            <person name="Spatafora J.W."/>
        </authorList>
    </citation>
    <scope>NUCLEOTIDE SEQUENCE</scope>
    <source>
        <strain evidence="2">RSA 2281</strain>
    </source>
</reference>
<evidence type="ECO:0000256" key="1">
    <source>
        <dbReference type="SAM" id="SignalP"/>
    </source>
</evidence>
<name>A0AAD5KL87_9FUNG</name>
<organism evidence="2 3">
    <name type="scientific">Phascolomyces articulosus</name>
    <dbReference type="NCBI Taxonomy" id="60185"/>
    <lineage>
        <taxon>Eukaryota</taxon>
        <taxon>Fungi</taxon>
        <taxon>Fungi incertae sedis</taxon>
        <taxon>Mucoromycota</taxon>
        <taxon>Mucoromycotina</taxon>
        <taxon>Mucoromycetes</taxon>
        <taxon>Mucorales</taxon>
        <taxon>Lichtheimiaceae</taxon>
        <taxon>Phascolomyces</taxon>
    </lineage>
</organism>
<keyword evidence="1" id="KW-0732">Signal</keyword>
<evidence type="ECO:0000313" key="2">
    <source>
        <dbReference type="EMBL" id="KAI9274606.1"/>
    </source>
</evidence>
<dbReference type="Proteomes" id="UP001209540">
    <property type="component" value="Unassembled WGS sequence"/>
</dbReference>
<feature type="signal peptide" evidence="1">
    <location>
        <begin position="1"/>
        <end position="23"/>
    </location>
</feature>
<reference evidence="2" key="2">
    <citation type="submission" date="2023-02" db="EMBL/GenBank/DDBJ databases">
        <authorList>
            <consortium name="DOE Joint Genome Institute"/>
            <person name="Mondo S.J."/>
            <person name="Chang Y."/>
            <person name="Wang Y."/>
            <person name="Ahrendt S."/>
            <person name="Andreopoulos W."/>
            <person name="Barry K."/>
            <person name="Beard J."/>
            <person name="Benny G.L."/>
            <person name="Blankenship S."/>
            <person name="Bonito G."/>
            <person name="Cuomo C."/>
            <person name="Desiro A."/>
            <person name="Gervers K.A."/>
            <person name="Hundley H."/>
            <person name="Kuo A."/>
            <person name="LaButti K."/>
            <person name="Lang B.F."/>
            <person name="Lipzen A."/>
            <person name="O'Donnell K."/>
            <person name="Pangilinan J."/>
            <person name="Reynolds N."/>
            <person name="Sandor L."/>
            <person name="Smith M.W."/>
            <person name="Tsang A."/>
            <person name="Grigoriev I.V."/>
            <person name="Stajich J.E."/>
            <person name="Spatafora J.W."/>
        </authorList>
    </citation>
    <scope>NUCLEOTIDE SEQUENCE</scope>
    <source>
        <strain evidence="2">RSA 2281</strain>
    </source>
</reference>
<dbReference type="AlphaFoldDB" id="A0AAD5KL87"/>
<gene>
    <name evidence="2" type="ORF">BDA99DRAFT_556017</name>
</gene>
<accession>A0AAD5KL87</accession>
<proteinExistence type="predicted"/>
<keyword evidence="3" id="KW-1185">Reference proteome</keyword>
<feature type="chain" id="PRO_5041931449" evidence="1">
    <location>
        <begin position="24"/>
        <end position="84"/>
    </location>
</feature>
<dbReference type="EMBL" id="JAIXMP010000004">
    <property type="protein sequence ID" value="KAI9274606.1"/>
    <property type="molecule type" value="Genomic_DNA"/>
</dbReference>